<dbReference type="Gene3D" id="1.10.3210.10">
    <property type="entry name" value="Hypothetical protein af1432"/>
    <property type="match status" value="1"/>
</dbReference>
<dbReference type="PROSITE" id="PS51833">
    <property type="entry name" value="HDOD"/>
    <property type="match status" value="1"/>
</dbReference>
<evidence type="ECO:0000313" key="3">
    <source>
        <dbReference type="Proteomes" id="UP000634011"/>
    </source>
</evidence>
<sequence>MKKSEALKKIVEQARTGDLTFPANIQATLEIQEALNCPDCGIETAAKLVTKEPMIAVRVVAIANSVAYSRFGGGVTNIRTAITILGFNTLRSVVVAVAMRQLSQMSKNPQIKAIIEKLWLHSAHVAALAHLLARKVSKIDPETALFAGVVHEVSSFYLLSRAEEFPSLLEPHQTDKDDILDEDHEIYIGRSVLHQLLAPKRIVSAIETLWYGARATPPETLGETLLLANDLASCSSPLDHRDVVMVEQTAATIDFPFKETSLRQILTESDDDLQSLIASLAN</sequence>
<dbReference type="PANTHER" id="PTHR33525">
    <property type="match status" value="1"/>
</dbReference>
<proteinExistence type="predicted"/>
<dbReference type="Pfam" id="PF08668">
    <property type="entry name" value="HDOD"/>
    <property type="match status" value="1"/>
</dbReference>
<name>A0A923HE74_9BURK</name>
<protein>
    <submittedName>
        <fullName evidence="2">HDOD domain-containing protein</fullName>
    </submittedName>
</protein>
<accession>A0A923HE74</accession>
<dbReference type="InterPro" id="IPR013976">
    <property type="entry name" value="HDOD"/>
</dbReference>
<dbReference type="InterPro" id="IPR052340">
    <property type="entry name" value="RNase_Y/CdgJ"/>
</dbReference>
<dbReference type="AlphaFoldDB" id="A0A923HE74"/>
<feature type="domain" description="HDOD" evidence="1">
    <location>
        <begin position="21"/>
        <end position="212"/>
    </location>
</feature>
<reference evidence="2" key="1">
    <citation type="submission" date="2020-08" db="EMBL/GenBank/DDBJ databases">
        <title>Novel species isolated from subtropical streams in China.</title>
        <authorList>
            <person name="Lu H."/>
        </authorList>
    </citation>
    <scope>NUCLEOTIDE SEQUENCE</scope>
    <source>
        <strain evidence="2">KACC 12607</strain>
    </source>
</reference>
<dbReference type="PANTHER" id="PTHR33525:SF3">
    <property type="entry name" value="RIBONUCLEASE Y"/>
    <property type="match status" value="1"/>
</dbReference>
<gene>
    <name evidence="2" type="ORF">H8K32_08505</name>
</gene>
<comment type="caution">
    <text evidence="2">The sequence shown here is derived from an EMBL/GenBank/DDBJ whole genome shotgun (WGS) entry which is preliminary data.</text>
</comment>
<organism evidence="2 3">
    <name type="scientific">Undibacterium jejuense</name>
    <dbReference type="NCBI Taxonomy" id="1344949"/>
    <lineage>
        <taxon>Bacteria</taxon>
        <taxon>Pseudomonadati</taxon>
        <taxon>Pseudomonadota</taxon>
        <taxon>Betaproteobacteria</taxon>
        <taxon>Burkholderiales</taxon>
        <taxon>Oxalobacteraceae</taxon>
        <taxon>Undibacterium</taxon>
    </lineage>
</organism>
<dbReference type="Proteomes" id="UP000634011">
    <property type="component" value="Unassembled WGS sequence"/>
</dbReference>
<dbReference type="RefSeq" id="WP_186912047.1">
    <property type="nucleotide sequence ID" value="NZ_JACOFV010000006.1"/>
</dbReference>
<dbReference type="EMBL" id="JACOFV010000006">
    <property type="protein sequence ID" value="MBC3862134.1"/>
    <property type="molecule type" value="Genomic_DNA"/>
</dbReference>
<keyword evidence="3" id="KW-1185">Reference proteome</keyword>
<evidence type="ECO:0000313" key="2">
    <source>
        <dbReference type="EMBL" id="MBC3862134.1"/>
    </source>
</evidence>
<dbReference type="SUPFAM" id="SSF109604">
    <property type="entry name" value="HD-domain/PDEase-like"/>
    <property type="match status" value="1"/>
</dbReference>
<evidence type="ECO:0000259" key="1">
    <source>
        <dbReference type="PROSITE" id="PS51833"/>
    </source>
</evidence>